<dbReference type="Proteomes" id="UP000314294">
    <property type="component" value="Unassembled WGS sequence"/>
</dbReference>
<evidence type="ECO:0000313" key="2">
    <source>
        <dbReference type="EMBL" id="TNN56344.1"/>
    </source>
</evidence>
<comment type="caution">
    <text evidence="2">The sequence shown here is derived from an EMBL/GenBank/DDBJ whole genome shotgun (WGS) entry which is preliminary data.</text>
</comment>
<name>A0A4Z2GUS1_9TELE</name>
<accession>A0A4Z2GUS1</accession>
<organism evidence="2 3">
    <name type="scientific">Liparis tanakae</name>
    <name type="common">Tanaka's snailfish</name>
    <dbReference type="NCBI Taxonomy" id="230148"/>
    <lineage>
        <taxon>Eukaryota</taxon>
        <taxon>Metazoa</taxon>
        <taxon>Chordata</taxon>
        <taxon>Craniata</taxon>
        <taxon>Vertebrata</taxon>
        <taxon>Euteleostomi</taxon>
        <taxon>Actinopterygii</taxon>
        <taxon>Neopterygii</taxon>
        <taxon>Teleostei</taxon>
        <taxon>Neoteleostei</taxon>
        <taxon>Acanthomorphata</taxon>
        <taxon>Eupercaria</taxon>
        <taxon>Perciformes</taxon>
        <taxon>Cottioidei</taxon>
        <taxon>Cottales</taxon>
        <taxon>Liparidae</taxon>
        <taxon>Liparis</taxon>
    </lineage>
</organism>
<dbReference type="AlphaFoldDB" id="A0A4Z2GUS1"/>
<reference evidence="2 3" key="1">
    <citation type="submission" date="2019-03" db="EMBL/GenBank/DDBJ databases">
        <title>First draft genome of Liparis tanakae, snailfish: a comprehensive survey of snailfish specific genes.</title>
        <authorList>
            <person name="Kim W."/>
            <person name="Song I."/>
            <person name="Jeong J.-H."/>
            <person name="Kim D."/>
            <person name="Kim S."/>
            <person name="Ryu S."/>
            <person name="Song J.Y."/>
            <person name="Lee S.K."/>
        </authorList>
    </citation>
    <scope>NUCLEOTIDE SEQUENCE [LARGE SCALE GENOMIC DNA]</scope>
    <source>
        <tissue evidence="2">Muscle</tissue>
    </source>
</reference>
<feature type="region of interest" description="Disordered" evidence="1">
    <location>
        <begin position="1"/>
        <end position="25"/>
    </location>
</feature>
<protein>
    <submittedName>
        <fullName evidence="2">Uncharacterized protein</fullName>
    </submittedName>
</protein>
<gene>
    <name evidence="2" type="ORF">EYF80_033455</name>
</gene>
<sequence>MQFKLKSCESDSDVSAPEGAVQDVGRGPLWSAASLVPDPSRGPLRARQQPAGFRSFISLKLRLLRRVHGRCGKGG</sequence>
<evidence type="ECO:0000256" key="1">
    <source>
        <dbReference type="SAM" id="MobiDB-lite"/>
    </source>
</evidence>
<dbReference type="EMBL" id="SRLO01000431">
    <property type="protein sequence ID" value="TNN56344.1"/>
    <property type="molecule type" value="Genomic_DNA"/>
</dbReference>
<evidence type="ECO:0000313" key="3">
    <source>
        <dbReference type="Proteomes" id="UP000314294"/>
    </source>
</evidence>
<proteinExistence type="predicted"/>
<keyword evidence="3" id="KW-1185">Reference proteome</keyword>